<dbReference type="KEGG" id="loi:92357273"/>
<feature type="compositionally biased region" description="Basic and acidic residues" evidence="1">
    <location>
        <begin position="122"/>
        <end position="131"/>
    </location>
</feature>
<proteinExistence type="predicted"/>
<keyword evidence="3" id="KW-1185">Reference proteome</keyword>
<dbReference type="EMBL" id="JAFHLR010000035">
    <property type="protein sequence ID" value="KAG5466140.1"/>
    <property type="molecule type" value="Genomic_DNA"/>
</dbReference>
<feature type="compositionally biased region" description="Acidic residues" evidence="1">
    <location>
        <begin position="567"/>
        <end position="582"/>
    </location>
</feature>
<comment type="caution">
    <text evidence="2">The sequence shown here is derived from an EMBL/GenBank/DDBJ whole genome shotgun (WGS) entry which is preliminary data.</text>
</comment>
<accession>A0A836GIP3</accession>
<dbReference type="AlphaFoldDB" id="A0A836GIP3"/>
<dbReference type="Proteomes" id="UP000674143">
    <property type="component" value="Unassembled WGS sequence"/>
</dbReference>
<evidence type="ECO:0000313" key="2">
    <source>
        <dbReference type="EMBL" id="KAG5466140.1"/>
    </source>
</evidence>
<feature type="region of interest" description="Disordered" evidence="1">
    <location>
        <begin position="44"/>
        <end position="308"/>
    </location>
</feature>
<feature type="compositionally biased region" description="Basic residues" evidence="1">
    <location>
        <begin position="635"/>
        <end position="647"/>
    </location>
</feature>
<feature type="compositionally biased region" description="Low complexity" evidence="1">
    <location>
        <begin position="210"/>
        <end position="227"/>
    </location>
</feature>
<evidence type="ECO:0000256" key="1">
    <source>
        <dbReference type="SAM" id="MobiDB-lite"/>
    </source>
</evidence>
<protein>
    <submittedName>
        <fullName evidence="2">Uncharacterized protein</fullName>
    </submittedName>
</protein>
<sequence>MEMLDLPLTPGSTNAILHPFNLLHVSCAVLRHALSAFNPDTAVVRRTHHRSRSHAGATESRFGAESRDAGGDAASVASSHQSRRSARNSAAEPSSDRPHRRRSSNSGDSVVSVAGQRRRHRSSGEGDKSSRDAGGGVPAASSSRRTRSAEEPLVMARRASTRGGSSAISSAHGSNGGRVRRSHSDGVRGRTRSLPFDEADLRSNSAGTNPPLASSASRPPLAAATAAKGNGLTPPLAPPPPVTDIGKPPLSSRHLSSSRTAASAADAGTRMRHRHHRSGSGGGLSSSSRRSSRSQHSDNGNDTDDADGNVVIIRDGEASRLASAVFAWSPTSWWRRTRARNITRQAYLIDHVIHAVPVAIVHYCCELKRQLATLPLLRFTDLLPSPGAADTRGGTGSSPTGAAASGWLPTEERFEKLPASDVLHLLLMRWALAATGSYIEKFFFDESLVVRQLRSKRTGRRLLGWGLRLASHTVCDPLLLSILVPMLLSRSPTPEYGDASSLLPSSPPRVLFTVPGAVRGLVMSAAGVAIQRLMMPLASQLVDRAVLTVFEAVEYLIMRRYARWSDDDEEDDGCHEDEEGEDDRASLASGVSEGARSQQSASTPVAAAAFSGDGAGGTAALSAEKRVQREQRQLRRERRERRKRRERRQAEREHAMRVAILRAIVYRVVASLAAQSLIDHPLSVLVELLRGRATLHLTGLLQPYTAMTATCDGLSWANLWQYTSKLVGPTVAVRGAANRGDAEEGVPPLVRALRHAGRTITQEVVVLTASVLTASGQTEAIAAVQRRAAQTVAQGGIPSAADSADFMARTLSSLSPFYYGIQFTVIDKVLSFYMAVWTRLTKQ</sequence>
<feature type="compositionally biased region" description="Low complexity" evidence="1">
    <location>
        <begin position="250"/>
        <end position="267"/>
    </location>
</feature>
<name>A0A836GIP3_9TRYP</name>
<dbReference type="RefSeq" id="XP_067059030.1">
    <property type="nucleotide sequence ID" value="XM_067203339.1"/>
</dbReference>
<dbReference type="SMR" id="A0A836GIP3"/>
<reference evidence="3" key="1">
    <citation type="journal article" date="2021" name="Microbiol. Resour. Announc.">
        <title>LGAAP: Leishmaniinae Genome Assembly and Annotation Pipeline.</title>
        <authorList>
            <person name="Almutairi H."/>
            <person name="Urbaniak M.D."/>
            <person name="Bates M.D."/>
            <person name="Jariyapan N."/>
            <person name="Kwakye-Nuako G."/>
            <person name="Thomaz-Soccol V."/>
            <person name="Al-Salem W.S."/>
            <person name="Dillon R.J."/>
            <person name="Bates P.A."/>
            <person name="Gatherer D."/>
        </authorList>
    </citation>
    <scope>NUCLEOTIDE SEQUENCE [LARGE SCALE GENOMIC DNA]</scope>
</reference>
<organism evidence="2 3">
    <name type="scientific">Leishmania orientalis</name>
    <dbReference type="NCBI Taxonomy" id="2249476"/>
    <lineage>
        <taxon>Eukaryota</taxon>
        <taxon>Discoba</taxon>
        <taxon>Euglenozoa</taxon>
        <taxon>Kinetoplastea</taxon>
        <taxon>Metakinetoplastina</taxon>
        <taxon>Trypanosomatida</taxon>
        <taxon>Trypanosomatidae</taxon>
        <taxon>Leishmaniinae</taxon>
        <taxon>Leishmania</taxon>
    </lineage>
</organism>
<feature type="region of interest" description="Disordered" evidence="1">
    <location>
        <begin position="567"/>
        <end position="651"/>
    </location>
</feature>
<feature type="compositionally biased region" description="Basic and acidic residues" evidence="1">
    <location>
        <begin position="623"/>
        <end position="634"/>
    </location>
</feature>
<evidence type="ECO:0000313" key="3">
    <source>
        <dbReference type="Proteomes" id="UP000674143"/>
    </source>
</evidence>
<dbReference type="GeneID" id="92357273"/>
<gene>
    <name evidence="2" type="ORF">LSCM4_01282</name>
</gene>
<reference evidence="3" key="2">
    <citation type="journal article" date="2021" name="Sci. Data">
        <title>Chromosome-scale genome sequencing, assembly and annotation of six genomes from subfamily Leishmaniinae.</title>
        <authorList>
            <person name="Almutairi H."/>
            <person name="Urbaniak M.D."/>
            <person name="Bates M.D."/>
            <person name="Jariyapan N."/>
            <person name="Kwakye-Nuako G."/>
            <person name="Thomaz Soccol V."/>
            <person name="Al-Salem W.S."/>
            <person name="Dillon R.J."/>
            <person name="Bates P.A."/>
            <person name="Gatherer D."/>
        </authorList>
    </citation>
    <scope>NUCLEOTIDE SEQUENCE [LARGE SCALE GENOMIC DNA]</scope>
</reference>
<feature type="compositionally biased region" description="Low complexity" evidence="1">
    <location>
        <begin position="163"/>
        <end position="173"/>
    </location>
</feature>